<dbReference type="GO" id="GO:0006508">
    <property type="term" value="P:proteolysis"/>
    <property type="evidence" value="ECO:0007669"/>
    <property type="project" value="InterPro"/>
</dbReference>
<dbReference type="EMBL" id="VSRR010031496">
    <property type="protein sequence ID" value="MPC70654.1"/>
    <property type="molecule type" value="Genomic_DNA"/>
</dbReference>
<dbReference type="InterPro" id="IPR021109">
    <property type="entry name" value="Peptidase_aspartic_dom_sf"/>
</dbReference>
<protein>
    <recommendedName>
        <fullName evidence="4">Peptidase A2 domain-containing protein</fullName>
    </recommendedName>
</protein>
<organism evidence="2 3">
    <name type="scientific">Portunus trituberculatus</name>
    <name type="common">Swimming crab</name>
    <name type="synonym">Neptunus trituberculatus</name>
    <dbReference type="NCBI Taxonomy" id="210409"/>
    <lineage>
        <taxon>Eukaryota</taxon>
        <taxon>Metazoa</taxon>
        <taxon>Ecdysozoa</taxon>
        <taxon>Arthropoda</taxon>
        <taxon>Crustacea</taxon>
        <taxon>Multicrustacea</taxon>
        <taxon>Malacostraca</taxon>
        <taxon>Eumalacostraca</taxon>
        <taxon>Eucarida</taxon>
        <taxon>Decapoda</taxon>
        <taxon>Pleocyemata</taxon>
        <taxon>Brachyura</taxon>
        <taxon>Eubrachyura</taxon>
        <taxon>Portunoidea</taxon>
        <taxon>Portunidae</taxon>
        <taxon>Portuninae</taxon>
        <taxon>Portunus</taxon>
    </lineage>
</organism>
<feature type="compositionally biased region" description="Basic and acidic residues" evidence="1">
    <location>
        <begin position="154"/>
        <end position="166"/>
    </location>
</feature>
<feature type="region of interest" description="Disordered" evidence="1">
    <location>
        <begin position="133"/>
        <end position="193"/>
    </location>
</feature>
<dbReference type="CDD" id="cd00303">
    <property type="entry name" value="retropepsin_like"/>
    <property type="match status" value="1"/>
</dbReference>
<evidence type="ECO:0000313" key="3">
    <source>
        <dbReference type="Proteomes" id="UP000324222"/>
    </source>
</evidence>
<dbReference type="SUPFAM" id="SSF50630">
    <property type="entry name" value="Acid proteases"/>
    <property type="match status" value="1"/>
</dbReference>
<accession>A0A5B7HQB8</accession>
<dbReference type="Pfam" id="PF13650">
    <property type="entry name" value="Asp_protease_2"/>
    <property type="match status" value="1"/>
</dbReference>
<dbReference type="AlphaFoldDB" id="A0A5B7HQB8"/>
<evidence type="ECO:0000256" key="1">
    <source>
        <dbReference type="SAM" id="MobiDB-lite"/>
    </source>
</evidence>
<sequence length="193" mass="20739">MGPHPRPLPVVAGSQAAGKRVRVERGARRLSSPPVVQVQGTVNGNLCQLVVDTGAERLFVRADVVRARHILRTEQQLCGVTGHCVTLRGPVTVEIAIGEVVEQLPVYVADMEEPLSAWDGLPGSLRRQEQWKVQRSSTGKPGAITRGGLLCGPRRADGRDGRETVADTRAGPGRQKHHLAECNAETSPQTAVK</sequence>
<evidence type="ECO:0008006" key="4">
    <source>
        <dbReference type="Google" id="ProtNLM"/>
    </source>
</evidence>
<keyword evidence="3" id="KW-1185">Reference proteome</keyword>
<dbReference type="PROSITE" id="PS00141">
    <property type="entry name" value="ASP_PROTEASE"/>
    <property type="match status" value="1"/>
</dbReference>
<proteinExistence type="predicted"/>
<gene>
    <name evidence="2" type="ORF">E2C01_064909</name>
</gene>
<dbReference type="InterPro" id="IPR001969">
    <property type="entry name" value="Aspartic_peptidase_AS"/>
</dbReference>
<comment type="caution">
    <text evidence="2">The sequence shown here is derived from an EMBL/GenBank/DDBJ whole genome shotgun (WGS) entry which is preliminary data.</text>
</comment>
<dbReference type="Gene3D" id="2.40.70.10">
    <property type="entry name" value="Acid Proteases"/>
    <property type="match status" value="1"/>
</dbReference>
<evidence type="ECO:0000313" key="2">
    <source>
        <dbReference type="EMBL" id="MPC70654.1"/>
    </source>
</evidence>
<dbReference type="GO" id="GO:0004190">
    <property type="term" value="F:aspartic-type endopeptidase activity"/>
    <property type="evidence" value="ECO:0007669"/>
    <property type="project" value="InterPro"/>
</dbReference>
<feature type="compositionally biased region" description="Polar residues" evidence="1">
    <location>
        <begin position="184"/>
        <end position="193"/>
    </location>
</feature>
<name>A0A5B7HQB8_PORTR</name>
<dbReference type="Proteomes" id="UP000324222">
    <property type="component" value="Unassembled WGS sequence"/>
</dbReference>
<reference evidence="2 3" key="1">
    <citation type="submission" date="2019-05" db="EMBL/GenBank/DDBJ databases">
        <title>Another draft genome of Portunus trituberculatus and its Hox gene families provides insights of decapod evolution.</title>
        <authorList>
            <person name="Jeong J.-H."/>
            <person name="Song I."/>
            <person name="Kim S."/>
            <person name="Choi T."/>
            <person name="Kim D."/>
            <person name="Ryu S."/>
            <person name="Kim W."/>
        </authorList>
    </citation>
    <scope>NUCLEOTIDE SEQUENCE [LARGE SCALE GENOMIC DNA]</scope>
    <source>
        <tissue evidence="2">Muscle</tissue>
    </source>
</reference>